<organism evidence="1 2">
    <name type="scientific">Raoultella planticola</name>
    <name type="common">Klebsiella planticola</name>
    <dbReference type="NCBI Taxonomy" id="575"/>
    <lineage>
        <taxon>Bacteria</taxon>
        <taxon>Pseudomonadati</taxon>
        <taxon>Pseudomonadota</taxon>
        <taxon>Gammaproteobacteria</taxon>
        <taxon>Enterobacterales</taxon>
        <taxon>Enterobacteriaceae</taxon>
        <taxon>Klebsiella/Raoultella group</taxon>
        <taxon>Raoultella</taxon>
    </lineage>
</organism>
<evidence type="ECO:0000313" key="1">
    <source>
        <dbReference type="EMBL" id="RWT16816.1"/>
    </source>
</evidence>
<protein>
    <submittedName>
        <fullName evidence="1">Excisionase</fullName>
    </submittedName>
</protein>
<dbReference type="EMBL" id="QKOX01000038">
    <property type="protein sequence ID" value="RWT16816.1"/>
    <property type="molecule type" value="Genomic_DNA"/>
</dbReference>
<evidence type="ECO:0000313" key="2">
    <source>
        <dbReference type="Proteomes" id="UP000288843"/>
    </source>
</evidence>
<dbReference type="Proteomes" id="UP000288843">
    <property type="component" value="Unassembled WGS sequence"/>
</dbReference>
<name>A0A443VG12_RAOPL</name>
<proteinExistence type="predicted"/>
<dbReference type="InterPro" id="IPR038146">
    <property type="entry name" value="933W_put_Xis_sf"/>
</dbReference>
<dbReference type="Pfam" id="PF06806">
    <property type="entry name" value="DUF1233"/>
    <property type="match status" value="1"/>
</dbReference>
<gene>
    <name evidence="1" type="ORF">DN603_25835</name>
</gene>
<dbReference type="RefSeq" id="WP_086816943.1">
    <property type="nucleotide sequence ID" value="NZ_CAIZTF010000005.1"/>
</dbReference>
<accession>A0A443VG12</accession>
<comment type="caution">
    <text evidence="1">The sequence shown here is derived from an EMBL/GenBank/DDBJ whole genome shotgun (WGS) entry which is preliminary data.</text>
</comment>
<dbReference type="InterPro" id="IPR009634">
    <property type="entry name" value="Put_exci"/>
</dbReference>
<dbReference type="AlphaFoldDB" id="A0A443VG12"/>
<reference evidence="1 2" key="1">
    <citation type="submission" date="2018-06" db="EMBL/GenBank/DDBJ databases">
        <title>Carbapenemase-producing Enterobacteriaceae present in wastewater treatment plant effluent and nearby surface waters in the US.</title>
        <authorList>
            <person name="Mathys D.A."/>
            <person name="Mollenkopf D.F."/>
            <person name="Feicht S.M."/>
            <person name="Adams R.J."/>
            <person name="Albers A.L."/>
            <person name="Stuever D.M."/>
            <person name="Daniels J.B."/>
            <person name="Wittum T.E."/>
        </authorList>
    </citation>
    <scope>NUCLEOTIDE SEQUENCE [LARGE SCALE GENOMIC DNA]</scope>
    <source>
        <strain evidence="1 2">GEO_47_Down_B</strain>
    </source>
</reference>
<dbReference type="Gene3D" id="1.10.1660.60">
    <property type="entry name" value="Putative excisionased domain DUF1233"/>
    <property type="match status" value="1"/>
</dbReference>
<sequence length="82" mass="9417">MSDVIQLVPNKWVTEKKLTEITGLRSGTIERARKNSWFVGREYMHVSPDGDPNPNSQCMYNLEAINQWIERQLSKQPGAHSC</sequence>